<dbReference type="PANTHER" id="PTHR46927">
    <property type="entry name" value="AGAP005574-PA"/>
    <property type="match status" value="1"/>
</dbReference>
<keyword evidence="2 5" id="KW-0863">Zinc-finger</keyword>
<keyword evidence="4 5" id="KW-0238">DNA-binding</keyword>
<dbReference type="GO" id="GO:0008270">
    <property type="term" value="F:zinc ion binding"/>
    <property type="evidence" value="ECO:0007669"/>
    <property type="project" value="UniProtKB-KW"/>
</dbReference>
<reference evidence="8" key="2">
    <citation type="submission" date="2021-09" db="EMBL/GenBank/DDBJ databases">
        <authorList>
            <person name="Jia N."/>
            <person name="Wang J."/>
            <person name="Shi W."/>
            <person name="Du L."/>
            <person name="Sun Y."/>
            <person name="Zhan W."/>
            <person name="Jiang J."/>
            <person name="Wang Q."/>
            <person name="Zhang B."/>
            <person name="Ji P."/>
            <person name="Sakyi L.B."/>
            <person name="Cui X."/>
            <person name="Yuan T."/>
            <person name="Jiang B."/>
            <person name="Yang W."/>
            <person name="Lam T.T.-Y."/>
            <person name="Chang Q."/>
            <person name="Ding S."/>
            <person name="Wang X."/>
            <person name="Zhu J."/>
            <person name="Ruan X."/>
            <person name="Zhao L."/>
            <person name="Wei J."/>
            <person name="Que T."/>
            <person name="Du C."/>
            <person name="Cheng J."/>
            <person name="Dai P."/>
            <person name="Han X."/>
            <person name="Huang E."/>
            <person name="Gao Y."/>
            <person name="Liu J."/>
            <person name="Shao H."/>
            <person name="Ye R."/>
            <person name="Li L."/>
            <person name="Wei W."/>
            <person name="Wang X."/>
            <person name="Wang C."/>
            <person name="Huo Q."/>
            <person name="Li W."/>
            <person name="Guo W."/>
            <person name="Chen H."/>
            <person name="Chen S."/>
            <person name="Zhou L."/>
            <person name="Zhou L."/>
            <person name="Ni X."/>
            <person name="Tian J."/>
            <person name="Zhou Y."/>
            <person name="Sheng Y."/>
            <person name="Liu T."/>
            <person name="Pan Y."/>
            <person name="Xia L."/>
            <person name="Li J."/>
            <person name="Zhao F."/>
            <person name="Cao W."/>
        </authorList>
    </citation>
    <scope>NUCLEOTIDE SEQUENCE</scope>
    <source>
        <strain evidence="8">Rmic-2018</strain>
        <tissue evidence="8">Larvae</tissue>
    </source>
</reference>
<dbReference type="SMART" id="SM00980">
    <property type="entry name" value="THAP"/>
    <property type="match status" value="1"/>
</dbReference>
<dbReference type="Gene3D" id="6.20.210.20">
    <property type="entry name" value="THAP domain"/>
    <property type="match status" value="1"/>
</dbReference>
<protein>
    <recommendedName>
        <fullName evidence="7">THAP-type domain-containing protein</fullName>
    </recommendedName>
</protein>
<keyword evidence="3" id="KW-0862">Zinc</keyword>
<dbReference type="VEuPathDB" id="VectorBase:LOC119180968"/>
<dbReference type="InterPro" id="IPR038441">
    <property type="entry name" value="THAP_Znf_sf"/>
</dbReference>
<evidence type="ECO:0000256" key="4">
    <source>
        <dbReference type="ARBA" id="ARBA00023125"/>
    </source>
</evidence>
<dbReference type="InterPro" id="IPR052224">
    <property type="entry name" value="THAP_domain_protein"/>
</dbReference>
<name>A0A9J6EAP2_RHIMP</name>
<dbReference type="GO" id="GO:0003677">
    <property type="term" value="F:DNA binding"/>
    <property type="evidence" value="ECO:0007669"/>
    <property type="project" value="UniProtKB-UniRule"/>
</dbReference>
<evidence type="ECO:0000313" key="9">
    <source>
        <dbReference type="Proteomes" id="UP000821866"/>
    </source>
</evidence>
<feature type="coiled-coil region" evidence="6">
    <location>
        <begin position="367"/>
        <end position="398"/>
    </location>
</feature>
<accession>A0A9J6EAP2</accession>
<evidence type="ECO:0000259" key="7">
    <source>
        <dbReference type="PROSITE" id="PS50950"/>
    </source>
</evidence>
<dbReference type="Proteomes" id="UP000821866">
    <property type="component" value="Chromosome 3"/>
</dbReference>
<evidence type="ECO:0000313" key="8">
    <source>
        <dbReference type="EMBL" id="KAH8031595.1"/>
    </source>
</evidence>
<keyword evidence="1" id="KW-0479">Metal-binding</keyword>
<dbReference type="EMBL" id="JABSTU010000005">
    <property type="protein sequence ID" value="KAH8031595.1"/>
    <property type="molecule type" value="Genomic_DNA"/>
</dbReference>
<evidence type="ECO:0000256" key="1">
    <source>
        <dbReference type="ARBA" id="ARBA00022723"/>
    </source>
</evidence>
<proteinExistence type="predicted"/>
<evidence type="ECO:0000256" key="5">
    <source>
        <dbReference type="PROSITE-ProRule" id="PRU00309"/>
    </source>
</evidence>
<dbReference type="InterPro" id="IPR006612">
    <property type="entry name" value="THAP_Znf"/>
</dbReference>
<dbReference type="PROSITE" id="PS50950">
    <property type="entry name" value="ZF_THAP"/>
    <property type="match status" value="1"/>
</dbReference>
<keyword evidence="6" id="KW-0175">Coiled coil</keyword>
<comment type="caution">
    <text evidence="8">The sequence shown here is derived from an EMBL/GenBank/DDBJ whole genome shotgun (WGS) entry which is preliminary data.</text>
</comment>
<keyword evidence="9" id="KW-1185">Reference proteome</keyword>
<feature type="domain" description="THAP-type" evidence="7">
    <location>
        <begin position="1"/>
        <end position="93"/>
    </location>
</feature>
<dbReference type="Pfam" id="PF21789">
    <property type="entry name" value="TNP-like_RNaseH_C"/>
    <property type="match status" value="1"/>
</dbReference>
<dbReference type="Pfam" id="PF21788">
    <property type="entry name" value="TNP-like_GBD"/>
    <property type="match status" value="1"/>
</dbReference>
<evidence type="ECO:0000256" key="6">
    <source>
        <dbReference type="SAM" id="Coils"/>
    </source>
</evidence>
<dbReference type="PANTHER" id="PTHR46927:SF3">
    <property type="entry name" value="THAP-TYPE DOMAIN-CONTAINING PROTEIN"/>
    <property type="match status" value="1"/>
</dbReference>
<dbReference type="InterPro" id="IPR048366">
    <property type="entry name" value="TNP-like_GBD"/>
</dbReference>
<reference evidence="8" key="1">
    <citation type="journal article" date="2020" name="Cell">
        <title>Large-Scale Comparative Analyses of Tick Genomes Elucidate Their Genetic Diversity and Vector Capacities.</title>
        <authorList>
            <consortium name="Tick Genome and Microbiome Consortium (TIGMIC)"/>
            <person name="Jia N."/>
            <person name="Wang J."/>
            <person name="Shi W."/>
            <person name="Du L."/>
            <person name="Sun Y."/>
            <person name="Zhan W."/>
            <person name="Jiang J.F."/>
            <person name="Wang Q."/>
            <person name="Zhang B."/>
            <person name="Ji P."/>
            <person name="Bell-Sakyi L."/>
            <person name="Cui X.M."/>
            <person name="Yuan T.T."/>
            <person name="Jiang B.G."/>
            <person name="Yang W.F."/>
            <person name="Lam T.T."/>
            <person name="Chang Q.C."/>
            <person name="Ding S.J."/>
            <person name="Wang X.J."/>
            <person name="Zhu J.G."/>
            <person name="Ruan X.D."/>
            <person name="Zhao L."/>
            <person name="Wei J.T."/>
            <person name="Ye R.Z."/>
            <person name="Que T.C."/>
            <person name="Du C.H."/>
            <person name="Zhou Y.H."/>
            <person name="Cheng J.X."/>
            <person name="Dai P.F."/>
            <person name="Guo W.B."/>
            <person name="Han X.H."/>
            <person name="Huang E.J."/>
            <person name="Li L.F."/>
            <person name="Wei W."/>
            <person name="Gao Y.C."/>
            <person name="Liu J.Z."/>
            <person name="Shao H.Z."/>
            <person name="Wang X."/>
            <person name="Wang C.C."/>
            <person name="Yang T.C."/>
            <person name="Huo Q.B."/>
            <person name="Li W."/>
            <person name="Chen H.Y."/>
            <person name="Chen S.E."/>
            <person name="Zhou L.G."/>
            <person name="Ni X.B."/>
            <person name="Tian J.H."/>
            <person name="Sheng Y."/>
            <person name="Liu T."/>
            <person name="Pan Y.S."/>
            <person name="Xia L.Y."/>
            <person name="Li J."/>
            <person name="Zhao F."/>
            <person name="Cao W.C."/>
        </authorList>
    </citation>
    <scope>NUCLEOTIDE SEQUENCE</scope>
    <source>
        <strain evidence="8">Rmic-2018</strain>
    </source>
</reference>
<dbReference type="Pfam" id="PF05485">
    <property type="entry name" value="THAP"/>
    <property type="match status" value="1"/>
</dbReference>
<dbReference type="SMART" id="SM00692">
    <property type="entry name" value="DM3"/>
    <property type="match status" value="1"/>
</dbReference>
<dbReference type="InterPro" id="IPR048367">
    <property type="entry name" value="TNP-like_RNaseH_C"/>
</dbReference>
<dbReference type="AlphaFoldDB" id="A0A9J6EAP2"/>
<evidence type="ECO:0000256" key="2">
    <source>
        <dbReference type="ARBA" id="ARBA00022771"/>
    </source>
</evidence>
<sequence length="857" mass="96509">MGKCFVPFCNTGYKSCKEKFSLFKPPNDEARLEAWRRAIPRKDRVLQRTDRVCEKHFASRFILKTWSAGIDGHVLMSGTRRAGLSKDAVPSIFEGAPSYLSRKIKSPRKQVKRLALPVAASVSSCNNNSSNLPTTASHIEVSPADNMETSSDDSCCVTKTGESNSCDSVFERLFSAVSCVSLPQPSWAAHLINLAGVRDVVFIDAAVAHRTSDGSSVLFNRKALHVKSNMEVQVYILDKLIDSAAIGVSPFATSALEVESMLKVVDGIDVCRGGPSLKDFPDVSPECAFVDCQKSWRHNKCLLVTPGGAICRLCSGLVDTLRIHADRRAARAKQGIPLKRFRLSVVPTQQQKLSALRHARSAVQRSRARLAKRNKLLLEQLQAAMKELTDLQEQDIKEKLKGFDIPPAQLLLIEECVSVARNRLLDKKVLKKDGKLIKWSCYDALYVADNENKAELKVCPKITFNHINPSKMLRMRVKLATQIFSNSVAKGILFYAKRGASRLTNVEPTVEFTLFLNDLFDALNRRFPAEGLKLEGRDFCVLESASAWLDSWEQQVVSGEIHKDLFLTQSTAEGLRVTLKSVRELSIYLLKDCDFKYVLTAKMNQDPLERFFGIIRQAGGQNEHPTFPTFLQLYRMLSLYSLVKPPKFGNCTLPDKRQAAVVTLSDIREIYKGSAAQRTGKLDELKRKLDGLIDEGSWECDDVFDFDDPDTDATVVDCIVYYVTGFVSRKLRNGTTCSICKNALQGKQGLASVPEADLVNCKTRGWLTHPNMHLFDFFKYTEEQFAKYAGDRDAYDKTTDAVLENFHFTFPCGTHKEEMLAKLLHYYICLRMRQYCRQLKNRHEKKSHDLRKMAKLV</sequence>
<dbReference type="SUPFAM" id="SSF57716">
    <property type="entry name" value="Glucocorticoid receptor-like (DNA-binding domain)"/>
    <property type="match status" value="1"/>
</dbReference>
<evidence type="ECO:0000256" key="3">
    <source>
        <dbReference type="ARBA" id="ARBA00022833"/>
    </source>
</evidence>
<organism evidence="8 9">
    <name type="scientific">Rhipicephalus microplus</name>
    <name type="common">Cattle tick</name>
    <name type="synonym">Boophilus microplus</name>
    <dbReference type="NCBI Taxonomy" id="6941"/>
    <lineage>
        <taxon>Eukaryota</taxon>
        <taxon>Metazoa</taxon>
        <taxon>Ecdysozoa</taxon>
        <taxon>Arthropoda</taxon>
        <taxon>Chelicerata</taxon>
        <taxon>Arachnida</taxon>
        <taxon>Acari</taxon>
        <taxon>Parasitiformes</taxon>
        <taxon>Ixodida</taxon>
        <taxon>Ixodoidea</taxon>
        <taxon>Ixodidae</taxon>
        <taxon>Rhipicephalinae</taxon>
        <taxon>Rhipicephalus</taxon>
        <taxon>Boophilus</taxon>
    </lineage>
</organism>
<gene>
    <name evidence="8" type="ORF">HPB51_019315</name>
</gene>